<dbReference type="EMBL" id="WKFB01000245">
    <property type="protein sequence ID" value="KAF6730136.1"/>
    <property type="molecule type" value="Genomic_DNA"/>
</dbReference>
<evidence type="ECO:0000256" key="1">
    <source>
        <dbReference type="SAM" id="Phobius"/>
    </source>
</evidence>
<protein>
    <submittedName>
        <fullName evidence="2">Uncharacterized protein</fullName>
    </submittedName>
</protein>
<dbReference type="Proteomes" id="UP000646548">
    <property type="component" value="Unassembled WGS sequence"/>
</dbReference>
<keyword evidence="1" id="KW-0812">Transmembrane</keyword>
<comment type="caution">
    <text evidence="2">The sequence shown here is derived from an EMBL/GenBank/DDBJ whole genome shotgun (WGS) entry which is preliminary data.</text>
</comment>
<name>A0A834CNZ8_ORYME</name>
<keyword evidence="1" id="KW-1133">Transmembrane helix</keyword>
<feature type="transmembrane region" description="Helical" evidence="1">
    <location>
        <begin position="58"/>
        <end position="84"/>
    </location>
</feature>
<evidence type="ECO:0000313" key="2">
    <source>
        <dbReference type="EMBL" id="KAF6730136.1"/>
    </source>
</evidence>
<gene>
    <name evidence="2" type="ORF">FQA47_012041</name>
</gene>
<organism evidence="2 3">
    <name type="scientific">Oryzias melastigma</name>
    <name type="common">Marine medaka</name>
    <dbReference type="NCBI Taxonomy" id="30732"/>
    <lineage>
        <taxon>Eukaryota</taxon>
        <taxon>Metazoa</taxon>
        <taxon>Chordata</taxon>
        <taxon>Craniata</taxon>
        <taxon>Vertebrata</taxon>
        <taxon>Euteleostomi</taxon>
        <taxon>Actinopterygii</taxon>
        <taxon>Neopterygii</taxon>
        <taxon>Teleostei</taxon>
        <taxon>Neoteleostei</taxon>
        <taxon>Acanthomorphata</taxon>
        <taxon>Ovalentaria</taxon>
        <taxon>Atherinomorphae</taxon>
        <taxon>Beloniformes</taxon>
        <taxon>Adrianichthyidae</taxon>
        <taxon>Oryziinae</taxon>
        <taxon>Oryzias</taxon>
    </lineage>
</organism>
<reference evidence="2" key="1">
    <citation type="journal article" name="BMC Genomics">
        <title>Long-read sequencing and de novo genome assembly of marine medaka (Oryzias melastigma).</title>
        <authorList>
            <person name="Liang P."/>
            <person name="Saqib H.S.A."/>
            <person name="Ni X."/>
            <person name="Shen Y."/>
        </authorList>
    </citation>
    <scope>NUCLEOTIDE SEQUENCE</scope>
    <source>
        <strain evidence="2">Bigg-433</strain>
    </source>
</reference>
<evidence type="ECO:0000313" key="3">
    <source>
        <dbReference type="Proteomes" id="UP000646548"/>
    </source>
</evidence>
<proteinExistence type="predicted"/>
<keyword evidence="1" id="KW-0472">Membrane</keyword>
<sequence>MKAVGERRRGSCMSRFDKLPQCQNNVLIDVFECSSKSWFCSSGVQKTFQSPSTMFRRWLLALMARFGLVGVCFSCCLLLLYLLAL</sequence>
<accession>A0A834CNZ8</accession>
<dbReference type="AlphaFoldDB" id="A0A834CNZ8"/>